<dbReference type="EMBL" id="JABBNB010000005">
    <property type="protein sequence ID" value="NMO00820.1"/>
    <property type="molecule type" value="Genomic_DNA"/>
</dbReference>
<comment type="caution">
    <text evidence="1">The sequence shown here is derived from an EMBL/GenBank/DDBJ whole genome shotgun (WGS) entry which is preliminary data.</text>
</comment>
<accession>A0A848KR19</accession>
<protein>
    <submittedName>
        <fullName evidence="1">Uncharacterized protein</fullName>
    </submittedName>
</protein>
<sequence length="269" mass="28771">MGVAPAKIVDPVTLTPARYGLLSAIDVRPGDTRTLSGVEWEDTPLGEAVIAPNDCLNQDPITVPDGIPWSKTEPITVRAGFTCRSTGLDEQTINARALQSLTAVEGAALEGAAWEQFLADDPDLPPLTILAEAADLVAGLGAIEDHLWAHYGGTPVIHVPRRLAGRLEELRQITRDQARLTTTMGSRYAFGHYPISGPSDGDPDTPQPLPGTWLVATGQIVAHRSDVRVKPGTFAQALDTTTNEVFSIAERTYALQIDAVRVAIKITTP</sequence>
<evidence type="ECO:0000313" key="1">
    <source>
        <dbReference type="EMBL" id="NMO00820.1"/>
    </source>
</evidence>
<reference evidence="1 2" key="1">
    <citation type="submission" date="2020-04" db="EMBL/GenBank/DDBJ databases">
        <title>Gordonia sp. nov. TBRC 11910.</title>
        <authorList>
            <person name="Suriyachadkun C."/>
        </authorList>
    </citation>
    <scope>NUCLEOTIDE SEQUENCE [LARGE SCALE GENOMIC DNA]</scope>
    <source>
        <strain evidence="1 2">TBRC 11910</strain>
    </source>
</reference>
<name>A0A848KR19_9ACTN</name>
<dbReference type="RefSeq" id="WP_170193326.1">
    <property type="nucleotide sequence ID" value="NZ_JABBNB010000005.1"/>
</dbReference>
<evidence type="ECO:0000313" key="2">
    <source>
        <dbReference type="Proteomes" id="UP000550729"/>
    </source>
</evidence>
<organism evidence="1 2">
    <name type="scientific">Gordonia asplenii</name>
    <dbReference type="NCBI Taxonomy" id="2725283"/>
    <lineage>
        <taxon>Bacteria</taxon>
        <taxon>Bacillati</taxon>
        <taxon>Actinomycetota</taxon>
        <taxon>Actinomycetes</taxon>
        <taxon>Mycobacteriales</taxon>
        <taxon>Gordoniaceae</taxon>
        <taxon>Gordonia</taxon>
    </lineage>
</organism>
<dbReference type="Proteomes" id="UP000550729">
    <property type="component" value="Unassembled WGS sequence"/>
</dbReference>
<gene>
    <name evidence="1" type="ORF">HH308_06285</name>
</gene>
<dbReference type="AlphaFoldDB" id="A0A848KR19"/>
<proteinExistence type="predicted"/>
<keyword evidence="2" id="KW-1185">Reference proteome</keyword>